<protein>
    <recommendedName>
        <fullName evidence="2">SnoaL-like domain-containing protein</fullName>
    </recommendedName>
</protein>
<dbReference type="EMBL" id="CH408029">
    <property type="protein sequence ID" value="EAQ91907.1"/>
    <property type="molecule type" value="Genomic_DNA"/>
</dbReference>
<dbReference type="HOGENOM" id="CLU_1209693_0_0_1"/>
<feature type="region of interest" description="Disordered" evidence="1">
    <location>
        <begin position="181"/>
        <end position="229"/>
    </location>
</feature>
<name>Q2HI12_CHAGB</name>
<proteinExistence type="predicted"/>
<dbReference type="InterPro" id="IPR032710">
    <property type="entry name" value="NTF2-like_dom_sf"/>
</dbReference>
<accession>Q2HI12</accession>
<feature type="compositionally biased region" description="Basic residues" evidence="1">
    <location>
        <begin position="218"/>
        <end position="229"/>
    </location>
</feature>
<dbReference type="AlphaFoldDB" id="Q2HI12"/>
<dbReference type="InParanoid" id="Q2HI12"/>
<evidence type="ECO:0000313" key="4">
    <source>
        <dbReference type="Proteomes" id="UP000001056"/>
    </source>
</evidence>
<dbReference type="eggNOG" id="ENOG502S791">
    <property type="taxonomic scope" value="Eukaryota"/>
</dbReference>
<evidence type="ECO:0000313" key="3">
    <source>
        <dbReference type="EMBL" id="EAQ91907.1"/>
    </source>
</evidence>
<dbReference type="GeneID" id="4387871"/>
<feature type="compositionally biased region" description="Gly residues" evidence="1">
    <location>
        <begin position="200"/>
        <end position="212"/>
    </location>
</feature>
<dbReference type="SUPFAM" id="SSF54427">
    <property type="entry name" value="NTF2-like"/>
    <property type="match status" value="1"/>
</dbReference>
<dbReference type="InterPro" id="IPR037401">
    <property type="entry name" value="SnoaL-like"/>
</dbReference>
<dbReference type="OrthoDB" id="2148716at2759"/>
<dbReference type="Pfam" id="PF13577">
    <property type="entry name" value="SnoaL_4"/>
    <property type="match status" value="1"/>
</dbReference>
<evidence type="ECO:0000256" key="1">
    <source>
        <dbReference type="SAM" id="MobiDB-lite"/>
    </source>
</evidence>
<dbReference type="STRING" id="306901.Q2HI12"/>
<dbReference type="Gene3D" id="3.10.450.50">
    <property type="match status" value="1"/>
</dbReference>
<organism evidence="3 4">
    <name type="scientific">Chaetomium globosum (strain ATCC 6205 / CBS 148.51 / DSM 1962 / NBRC 6347 / NRRL 1970)</name>
    <name type="common">Soil fungus</name>
    <dbReference type="NCBI Taxonomy" id="306901"/>
    <lineage>
        <taxon>Eukaryota</taxon>
        <taxon>Fungi</taxon>
        <taxon>Dikarya</taxon>
        <taxon>Ascomycota</taxon>
        <taxon>Pezizomycotina</taxon>
        <taxon>Sordariomycetes</taxon>
        <taxon>Sordariomycetidae</taxon>
        <taxon>Sordariales</taxon>
        <taxon>Chaetomiaceae</taxon>
        <taxon>Chaetomium</taxon>
    </lineage>
</organism>
<dbReference type="Proteomes" id="UP000001056">
    <property type="component" value="Unassembled WGS sequence"/>
</dbReference>
<dbReference type="VEuPathDB" id="FungiDB:CHGG_00142"/>
<feature type="domain" description="SnoaL-like" evidence="2">
    <location>
        <begin position="11"/>
        <end position="141"/>
    </location>
</feature>
<keyword evidence="4" id="KW-1185">Reference proteome</keyword>
<gene>
    <name evidence="3" type="ORF">CHGG_00142</name>
</gene>
<sequence length="229" mass="25030">MSDMYPQYLPSLSERDAIADALYRVAIGCDRNDVQLFNSGWAGEDVSFKIHRDDETVMSSLAVIRENILDIVGPMDTTHNVTMVRVNLRDGADTATMTAMSTAYHSSAGMGRDPTGPEYIAGGEYLANLIKDGSGVWRIKKLCRPQCDAHLPPATSASSRYKTRRLSLAREIHAVVRTSNDFRRGLRSPQRAGEPYGARGAEGGNRGAGEESGVGDKRRARRQGSARIL</sequence>
<dbReference type="RefSeq" id="XP_001219363.1">
    <property type="nucleotide sequence ID" value="XM_001219362.1"/>
</dbReference>
<evidence type="ECO:0000259" key="2">
    <source>
        <dbReference type="Pfam" id="PF13577"/>
    </source>
</evidence>
<reference evidence="4" key="1">
    <citation type="journal article" date="2015" name="Genome Announc.">
        <title>Draft genome sequence of the cellulolytic fungus Chaetomium globosum.</title>
        <authorList>
            <person name="Cuomo C.A."/>
            <person name="Untereiner W.A."/>
            <person name="Ma L.-J."/>
            <person name="Grabherr M."/>
            <person name="Birren B.W."/>
        </authorList>
    </citation>
    <scope>NUCLEOTIDE SEQUENCE [LARGE SCALE GENOMIC DNA]</scope>
    <source>
        <strain evidence="4">ATCC 6205 / CBS 148.51 / DSM 1962 / NBRC 6347 / NRRL 1970</strain>
    </source>
</reference>